<keyword evidence="5" id="KW-0788">Thiol protease</keyword>
<keyword evidence="3" id="KW-0053">Apoptosis</keyword>
<dbReference type="PANTHER" id="PTHR47901:SF8">
    <property type="entry name" value="CASPASE-3"/>
    <property type="match status" value="1"/>
</dbReference>
<dbReference type="AlphaFoldDB" id="A0A5E4NG89"/>
<protein>
    <submittedName>
        <fullName evidence="12">Peptidase C14, p20 domain,Peptidase C14A, caspase catalytic domain,CARD domain,Caspase-like</fullName>
    </submittedName>
</protein>
<gene>
    <name evidence="12" type="ORF">CINCED_3A012492</name>
</gene>
<evidence type="ECO:0000256" key="2">
    <source>
        <dbReference type="ARBA" id="ARBA00022670"/>
    </source>
</evidence>
<keyword evidence="2" id="KW-0645">Protease</keyword>
<dbReference type="InterPro" id="IPR002398">
    <property type="entry name" value="Pept_C14"/>
</dbReference>
<organism evidence="12 13">
    <name type="scientific">Cinara cedri</name>
    <dbReference type="NCBI Taxonomy" id="506608"/>
    <lineage>
        <taxon>Eukaryota</taxon>
        <taxon>Metazoa</taxon>
        <taxon>Ecdysozoa</taxon>
        <taxon>Arthropoda</taxon>
        <taxon>Hexapoda</taxon>
        <taxon>Insecta</taxon>
        <taxon>Pterygota</taxon>
        <taxon>Neoptera</taxon>
        <taxon>Paraneoptera</taxon>
        <taxon>Hemiptera</taxon>
        <taxon>Sternorrhyncha</taxon>
        <taxon>Aphidomorpha</taxon>
        <taxon>Aphidoidea</taxon>
        <taxon>Aphididae</taxon>
        <taxon>Lachninae</taxon>
        <taxon>Cinara</taxon>
    </lineage>
</organism>
<dbReference type="InterPro" id="IPR011600">
    <property type="entry name" value="Pept_C14_caspase"/>
</dbReference>
<evidence type="ECO:0000313" key="13">
    <source>
        <dbReference type="Proteomes" id="UP000325440"/>
    </source>
</evidence>
<dbReference type="PROSITE" id="PS50209">
    <property type="entry name" value="CARD"/>
    <property type="match status" value="1"/>
</dbReference>
<accession>A0A5E4NG89</accession>
<sequence>MEKIHRQTINNNLSDLINATNFLDSIVDKLLEINVINSWMKNYIKDPTEESIRKLRLYQLIQGRGPRAFSLLCKTLEETSNINARNILLNLRISVQNPNDSLITRMIDMNLNNSNSSLHDEPYVKIHPNLQRMDIYEQNLPTGAYPMGSNPKGHALILNINKIKGKDDRIGSDVDVENLQKLFHGLGYVIQLKVDGTDKEIKRNIDDFINTCHNTKSASIVVFIMSHGEAGNNSSRSSDVLTSDGIPINTDWIIEKFGPDKISSSVPKLFFIQACRGNNIDFGWKSFDNENNRVQNDAKQTFYAIQEEQSFQNRRYENVFIAYATVPGYNAKRDCEYGSWFVQKFCEVVRKNAWKFDLDTMMKMVDIEIRNLNCEMNGFQTPEWSNRGFNKKFYFNPGLYDDNSEQSTSQTNL</sequence>
<evidence type="ECO:0000313" key="12">
    <source>
        <dbReference type="EMBL" id="VVC43788.1"/>
    </source>
</evidence>
<evidence type="ECO:0000256" key="5">
    <source>
        <dbReference type="ARBA" id="ARBA00022807"/>
    </source>
</evidence>
<keyword evidence="6" id="KW-0865">Zymogen</keyword>
<evidence type="ECO:0000256" key="3">
    <source>
        <dbReference type="ARBA" id="ARBA00022703"/>
    </source>
</evidence>
<dbReference type="PROSITE" id="PS50208">
    <property type="entry name" value="CASPASE_P20"/>
    <property type="match status" value="1"/>
</dbReference>
<dbReference type="GO" id="GO:0042981">
    <property type="term" value="P:regulation of apoptotic process"/>
    <property type="evidence" value="ECO:0007669"/>
    <property type="project" value="InterPro"/>
</dbReference>
<keyword evidence="4" id="KW-0378">Hydrolase</keyword>
<dbReference type="EMBL" id="CABPRJ010002372">
    <property type="protein sequence ID" value="VVC43788.1"/>
    <property type="molecule type" value="Genomic_DNA"/>
</dbReference>
<dbReference type="InterPro" id="IPR015917">
    <property type="entry name" value="Pept_C14A"/>
</dbReference>
<dbReference type="OrthoDB" id="6097640at2759"/>
<dbReference type="GO" id="GO:0004197">
    <property type="term" value="F:cysteine-type endopeptidase activity"/>
    <property type="evidence" value="ECO:0007669"/>
    <property type="project" value="InterPro"/>
</dbReference>
<dbReference type="CDD" id="cd01671">
    <property type="entry name" value="CARD"/>
    <property type="match status" value="1"/>
</dbReference>
<reference evidence="12 13" key="1">
    <citation type="submission" date="2019-08" db="EMBL/GenBank/DDBJ databases">
        <authorList>
            <person name="Alioto T."/>
            <person name="Alioto T."/>
            <person name="Gomez Garrido J."/>
        </authorList>
    </citation>
    <scope>NUCLEOTIDE SEQUENCE [LARGE SCALE GENOMIC DNA]</scope>
</reference>
<dbReference type="SUPFAM" id="SSF52129">
    <property type="entry name" value="Caspase-like"/>
    <property type="match status" value="1"/>
</dbReference>
<feature type="domain" description="CARD" evidence="11">
    <location>
        <begin position="1"/>
        <end position="91"/>
    </location>
</feature>
<dbReference type="Gene3D" id="3.40.50.1460">
    <property type="match status" value="1"/>
</dbReference>
<dbReference type="Gene3D" id="1.10.533.10">
    <property type="entry name" value="Death Domain, Fas"/>
    <property type="match status" value="1"/>
</dbReference>
<dbReference type="PRINTS" id="PR00376">
    <property type="entry name" value="IL1BCENZYME"/>
</dbReference>
<keyword evidence="13" id="KW-1185">Reference proteome</keyword>
<dbReference type="InterPro" id="IPR029030">
    <property type="entry name" value="Caspase-like_dom_sf"/>
</dbReference>
<dbReference type="InterPro" id="IPR001309">
    <property type="entry name" value="Pept_C14_p20"/>
</dbReference>
<dbReference type="PROSITE" id="PS50207">
    <property type="entry name" value="CASPASE_P10"/>
    <property type="match status" value="1"/>
</dbReference>
<proteinExistence type="inferred from homology"/>
<dbReference type="PANTHER" id="PTHR47901">
    <property type="entry name" value="CASPASE RECRUITMENT DOMAIN-CONTAINING PROTEIN 18"/>
    <property type="match status" value="1"/>
</dbReference>
<evidence type="ECO:0000256" key="7">
    <source>
        <dbReference type="PIRSR" id="PIRSR038001-1"/>
    </source>
</evidence>
<dbReference type="InterPro" id="IPR011029">
    <property type="entry name" value="DEATH-like_dom_sf"/>
</dbReference>
<dbReference type="SUPFAM" id="SSF47986">
    <property type="entry name" value="DEATH domain"/>
    <property type="match status" value="1"/>
</dbReference>
<feature type="active site" evidence="7">
    <location>
        <position position="227"/>
    </location>
</feature>
<comment type="similarity">
    <text evidence="1 8">Belongs to the peptidase C14A family.</text>
</comment>
<feature type="active site" evidence="7">
    <location>
        <position position="275"/>
    </location>
</feature>
<evidence type="ECO:0000256" key="1">
    <source>
        <dbReference type="ARBA" id="ARBA00010134"/>
    </source>
</evidence>
<dbReference type="SMART" id="SM00115">
    <property type="entry name" value="CASc"/>
    <property type="match status" value="1"/>
</dbReference>
<evidence type="ECO:0000259" key="11">
    <source>
        <dbReference type="PROSITE" id="PS50209"/>
    </source>
</evidence>
<evidence type="ECO:0000259" key="9">
    <source>
        <dbReference type="PROSITE" id="PS50207"/>
    </source>
</evidence>
<dbReference type="GO" id="GO:0006508">
    <property type="term" value="P:proteolysis"/>
    <property type="evidence" value="ECO:0007669"/>
    <property type="project" value="UniProtKB-KW"/>
</dbReference>
<dbReference type="InterPro" id="IPR001315">
    <property type="entry name" value="CARD"/>
</dbReference>
<dbReference type="Proteomes" id="UP000325440">
    <property type="component" value="Unassembled WGS sequence"/>
</dbReference>
<feature type="domain" description="Caspase family p20" evidence="10">
    <location>
        <begin position="151"/>
        <end position="279"/>
    </location>
</feature>
<evidence type="ECO:0000256" key="4">
    <source>
        <dbReference type="ARBA" id="ARBA00022801"/>
    </source>
</evidence>
<dbReference type="GO" id="GO:0006915">
    <property type="term" value="P:apoptotic process"/>
    <property type="evidence" value="ECO:0007669"/>
    <property type="project" value="UniProtKB-KW"/>
</dbReference>
<dbReference type="InterPro" id="IPR002138">
    <property type="entry name" value="Pept_C14_p10"/>
</dbReference>
<dbReference type="Pfam" id="PF00619">
    <property type="entry name" value="CARD"/>
    <property type="match status" value="1"/>
</dbReference>
<feature type="domain" description="Caspase family p10" evidence="9">
    <location>
        <begin position="318"/>
        <end position="397"/>
    </location>
</feature>
<evidence type="ECO:0000259" key="10">
    <source>
        <dbReference type="PROSITE" id="PS50208"/>
    </source>
</evidence>
<evidence type="ECO:0000256" key="6">
    <source>
        <dbReference type="ARBA" id="ARBA00023145"/>
    </source>
</evidence>
<dbReference type="PIRSF" id="PIRSF038001">
    <property type="entry name" value="Caspase_ICE"/>
    <property type="match status" value="1"/>
</dbReference>
<evidence type="ECO:0000256" key="8">
    <source>
        <dbReference type="RuleBase" id="RU003971"/>
    </source>
</evidence>
<dbReference type="Pfam" id="PF00656">
    <property type="entry name" value="Peptidase_C14"/>
    <property type="match status" value="1"/>
</dbReference>
<name>A0A5E4NG89_9HEMI</name>